<evidence type="ECO:0000313" key="1">
    <source>
        <dbReference type="EMBL" id="MBB6204353.1"/>
    </source>
</evidence>
<sequence>MISDLALFWWNAPHCEAIEWFGHVPLVESCCHVPS</sequence>
<proteinExistence type="predicted"/>
<dbReference type="AlphaFoldDB" id="A0AAW3V135"/>
<dbReference type="EMBL" id="JACIIK010000009">
    <property type="protein sequence ID" value="MBB6204353.1"/>
    <property type="molecule type" value="Genomic_DNA"/>
</dbReference>
<gene>
    <name evidence="1" type="ORF">GGD69_005247</name>
</gene>
<comment type="caution">
    <text evidence="1">The sequence shown here is derived from an EMBL/GenBank/DDBJ whole genome shotgun (WGS) entry which is preliminary data.</text>
</comment>
<name>A0AAW3V135_9BURK</name>
<dbReference type="Proteomes" id="UP000518681">
    <property type="component" value="Unassembled WGS sequence"/>
</dbReference>
<accession>A0AAW3V135</accession>
<evidence type="ECO:0000313" key="2">
    <source>
        <dbReference type="Proteomes" id="UP000518681"/>
    </source>
</evidence>
<organism evidence="1 2">
    <name type="scientific">Paraburkholderia fungorum</name>
    <dbReference type="NCBI Taxonomy" id="134537"/>
    <lineage>
        <taxon>Bacteria</taxon>
        <taxon>Pseudomonadati</taxon>
        <taxon>Pseudomonadota</taxon>
        <taxon>Betaproteobacteria</taxon>
        <taxon>Burkholderiales</taxon>
        <taxon>Burkholderiaceae</taxon>
        <taxon>Paraburkholderia</taxon>
    </lineage>
</organism>
<protein>
    <submittedName>
        <fullName evidence="1">Uncharacterized protein</fullName>
    </submittedName>
</protein>
<reference evidence="1 2" key="1">
    <citation type="submission" date="2020-08" db="EMBL/GenBank/DDBJ databases">
        <title>Genomic Encyclopedia of Type Strains, Phase IV (KMG-V): Genome sequencing to study the core and pangenomes of soil and plant-associated prokaryotes.</title>
        <authorList>
            <person name="Whitman W."/>
        </authorList>
    </citation>
    <scope>NUCLEOTIDE SEQUENCE [LARGE SCALE GENOMIC DNA]</scope>
    <source>
        <strain evidence="1 2">SEMIA 4013</strain>
    </source>
</reference>